<keyword evidence="9" id="KW-1185">Reference proteome</keyword>
<dbReference type="InterPro" id="IPR000717">
    <property type="entry name" value="PCI_dom"/>
</dbReference>
<reference evidence="8 9" key="1">
    <citation type="journal article" date="2018" name="BMC Genomics">
        <title>Comparative genome analyses reveal sequence features reflecting distinct modes of host-adaptation between dicot and monocot powdery mildew.</title>
        <authorList>
            <person name="Wu Y."/>
            <person name="Ma X."/>
            <person name="Pan Z."/>
            <person name="Kale S.D."/>
            <person name="Song Y."/>
            <person name="King H."/>
            <person name="Zhang Q."/>
            <person name="Presley C."/>
            <person name="Deng X."/>
            <person name="Wei C.I."/>
            <person name="Xiao S."/>
        </authorList>
    </citation>
    <scope>NUCLEOTIDE SEQUENCE [LARGE SCALE GENOMIC DNA]</scope>
    <source>
        <strain evidence="8">UMSG3</strain>
    </source>
</reference>
<name>A0A420HB90_9PEZI</name>
<feature type="domain" description="PCI" evidence="7">
    <location>
        <begin position="205"/>
        <end position="375"/>
    </location>
</feature>
<dbReference type="InterPro" id="IPR019585">
    <property type="entry name" value="Rpn7/CSN1"/>
</dbReference>
<dbReference type="GO" id="GO:0005737">
    <property type="term" value="C:cytoplasm"/>
    <property type="evidence" value="ECO:0007669"/>
    <property type="project" value="UniProtKB-SubCell"/>
</dbReference>
<dbReference type="GO" id="GO:0008180">
    <property type="term" value="C:COP9 signalosome"/>
    <property type="evidence" value="ECO:0007669"/>
    <property type="project" value="UniProtKB-KW"/>
</dbReference>
<dbReference type="Pfam" id="PF10602">
    <property type="entry name" value="RPN7"/>
    <property type="match status" value="1"/>
</dbReference>
<comment type="caution">
    <text evidence="8">The sequence shown here is derived from an EMBL/GenBank/DDBJ whole genome shotgun (WGS) entry which is preliminary data.</text>
</comment>
<dbReference type="Pfam" id="PF01399">
    <property type="entry name" value="PCI"/>
    <property type="match status" value="1"/>
</dbReference>
<dbReference type="PANTHER" id="PTHR14145">
    <property type="entry name" value="26S PROTESOME SUBUNIT 6"/>
    <property type="match status" value="1"/>
</dbReference>
<gene>
    <name evidence="8" type="ORF">GcM3_207042</name>
</gene>
<dbReference type="Proteomes" id="UP000283383">
    <property type="component" value="Unassembled WGS sequence"/>
</dbReference>
<dbReference type="Gene3D" id="1.25.40.570">
    <property type="match status" value="1"/>
</dbReference>
<keyword evidence="4" id="KW-0963">Cytoplasm</keyword>
<evidence type="ECO:0000256" key="5">
    <source>
        <dbReference type="ARBA" id="ARBA00022790"/>
    </source>
</evidence>
<comment type="subcellular location">
    <subcellularLocation>
        <location evidence="2">Cytoplasm</location>
    </subcellularLocation>
    <subcellularLocation>
        <location evidence="1">Nucleus</location>
    </subcellularLocation>
</comment>
<dbReference type="InterPro" id="IPR045135">
    <property type="entry name" value="Rpn7_N"/>
</dbReference>
<evidence type="ECO:0000256" key="1">
    <source>
        <dbReference type="ARBA" id="ARBA00004123"/>
    </source>
</evidence>
<proteinExistence type="inferred from homology"/>
<keyword evidence="6" id="KW-0539">Nucleus</keyword>
<accession>A0A420HB90</accession>
<dbReference type="PROSITE" id="PS50250">
    <property type="entry name" value="PCI"/>
    <property type="match status" value="1"/>
</dbReference>
<dbReference type="PANTHER" id="PTHR14145:SF2">
    <property type="entry name" value="COP9 SIGNALOSOME COMPLEX SUBUNIT 1"/>
    <property type="match status" value="1"/>
</dbReference>
<evidence type="ECO:0000256" key="4">
    <source>
        <dbReference type="ARBA" id="ARBA00022490"/>
    </source>
</evidence>
<sequence>MLTKQPRFDLESIILNYQGRTRFQRLLLIGINSSVLGVDALKAAIHDAKDRKDTQHYLDAHGHLKIIAPHEAEAQKDSAWIMRTEESNQLETYRLEAELKQYKNNLIKESIRMGNDDLGKHYQAMGELNKAFDAFSRMRQEASIPKHVIDVCRRLIEVSIEQRNWIVATTNVQKIRQVVTSSDEDKGLQPFLCAIEGLASLDTGKYFSAANFFLNAESGAGQKFNTIIISNDIAVYGGLCALATFGREELETRVLKNSNFRTYLELEPQIRRAITFFINGRYTDCLGILDAYHTDYSLDIYLQNHINEIYDLIRRKSIIQYFIPFSCVAIDSLNKIFAAPGKDINKELIKMIECKELDAKIDTQNRLLILVQPTPRHSLQKYTLEMAKNYEHEARLRILHVNICSAELDIKNKKAGPDMIDSCFDTVGG</sequence>
<organism evidence="8 9">
    <name type="scientific">Golovinomyces cichoracearum</name>
    <dbReference type="NCBI Taxonomy" id="62708"/>
    <lineage>
        <taxon>Eukaryota</taxon>
        <taxon>Fungi</taxon>
        <taxon>Dikarya</taxon>
        <taxon>Ascomycota</taxon>
        <taxon>Pezizomycotina</taxon>
        <taxon>Leotiomycetes</taxon>
        <taxon>Erysiphales</taxon>
        <taxon>Erysiphaceae</taxon>
        <taxon>Golovinomyces</taxon>
    </lineage>
</organism>
<evidence type="ECO:0000256" key="3">
    <source>
        <dbReference type="ARBA" id="ARBA00008793"/>
    </source>
</evidence>
<dbReference type="AlphaFoldDB" id="A0A420HB90"/>
<evidence type="ECO:0000259" key="7">
    <source>
        <dbReference type="PROSITE" id="PS50250"/>
    </source>
</evidence>
<dbReference type="InterPro" id="IPR036390">
    <property type="entry name" value="WH_DNA-bd_sf"/>
</dbReference>
<dbReference type="SUPFAM" id="SSF46785">
    <property type="entry name" value="Winged helix' DNA-binding domain"/>
    <property type="match status" value="1"/>
</dbReference>
<comment type="similarity">
    <text evidence="3">Belongs to the CSN1 family.</text>
</comment>
<evidence type="ECO:0000256" key="6">
    <source>
        <dbReference type="ARBA" id="ARBA00023242"/>
    </source>
</evidence>
<evidence type="ECO:0000256" key="2">
    <source>
        <dbReference type="ARBA" id="ARBA00004496"/>
    </source>
</evidence>
<dbReference type="SMART" id="SM00088">
    <property type="entry name" value="PINT"/>
    <property type="match status" value="1"/>
</dbReference>
<dbReference type="STRING" id="62708.A0A420HB90"/>
<evidence type="ECO:0000313" key="9">
    <source>
        <dbReference type="Proteomes" id="UP000283383"/>
    </source>
</evidence>
<dbReference type="EMBL" id="MCBQ01020751">
    <property type="protein sequence ID" value="RKF54697.1"/>
    <property type="molecule type" value="Genomic_DNA"/>
</dbReference>
<evidence type="ECO:0000313" key="8">
    <source>
        <dbReference type="EMBL" id="RKF54697.1"/>
    </source>
</evidence>
<keyword evidence="5" id="KW-0736">Signalosome</keyword>
<protein>
    <submittedName>
        <fullName evidence="8">COP9 signalosome complex subunit 1</fullName>
    </submittedName>
</protein>